<proteinExistence type="predicted"/>
<sequence>MRVALVTDAWQPQVNGVVRTLTAMKREVEAQGHELLVVSPDRFASLPCPSYPEIRLALTGGRSIGRLIRTFDADAIHIATEGPLGVAARRWCLAKGLRFTTAYHTQFPDYVAARTGVSAEWIWRYIRWFHAPADTILTSTPSVDAALRAHGLTRLRRWGRGVDLAVFSAEGATDPMIAALPGPIQLYVGRVAVEKNIEAFLETQVPGTKVVVGDGPARAALATRYPAAHFLGPRFGEALAAAYRSADVLVFPSRTDTFGLVMIEALACGTPVAALPAPGPVDVLDASGGAIDGDLETAIVAALTRDRGACVAYASRFTWEASARQFLDNLAPIRVAEACAA</sequence>
<organism evidence="2 3">
    <name type="scientific">Sphingomonas melonis</name>
    <dbReference type="NCBI Taxonomy" id="152682"/>
    <lineage>
        <taxon>Bacteria</taxon>
        <taxon>Pseudomonadati</taxon>
        <taxon>Pseudomonadota</taxon>
        <taxon>Alphaproteobacteria</taxon>
        <taxon>Sphingomonadales</taxon>
        <taxon>Sphingomonadaceae</taxon>
        <taxon>Sphingomonas</taxon>
    </lineage>
</organism>
<dbReference type="Pfam" id="PF13692">
    <property type="entry name" value="Glyco_trans_1_4"/>
    <property type="match status" value="1"/>
</dbReference>
<accession>A0A7Y9K045</accession>
<dbReference type="PANTHER" id="PTHR45947:SF3">
    <property type="entry name" value="SULFOQUINOVOSYL TRANSFERASE SQD2"/>
    <property type="match status" value="1"/>
</dbReference>
<dbReference type="CDD" id="cd03814">
    <property type="entry name" value="GT4-like"/>
    <property type="match status" value="1"/>
</dbReference>
<evidence type="ECO:0000313" key="2">
    <source>
        <dbReference type="EMBL" id="NYD89448.1"/>
    </source>
</evidence>
<comment type="caution">
    <text evidence="2">The sequence shown here is derived from an EMBL/GenBank/DDBJ whole genome shotgun (WGS) entry which is preliminary data.</text>
</comment>
<name>A0A7Y9K045_9SPHN</name>
<reference evidence="2 3" key="1">
    <citation type="submission" date="2020-07" db="EMBL/GenBank/DDBJ databases">
        <authorList>
            <person name="Partida-Martinez L."/>
            <person name="Huntemann M."/>
            <person name="Clum A."/>
            <person name="Wang J."/>
            <person name="Palaniappan K."/>
            <person name="Ritter S."/>
            <person name="Chen I.-M."/>
            <person name="Stamatis D."/>
            <person name="Reddy T."/>
            <person name="O'Malley R."/>
            <person name="Daum C."/>
            <person name="Shapiro N."/>
            <person name="Ivanova N."/>
            <person name="Kyrpides N."/>
            <person name="Woyke T."/>
        </authorList>
    </citation>
    <scope>NUCLEOTIDE SEQUENCE [LARGE SCALE GENOMIC DNA]</scope>
    <source>
        <strain evidence="2 3">AS2.3</strain>
    </source>
</reference>
<dbReference type="Proteomes" id="UP000517753">
    <property type="component" value="Unassembled WGS sequence"/>
</dbReference>
<dbReference type="InterPro" id="IPR050194">
    <property type="entry name" value="Glycosyltransferase_grp1"/>
</dbReference>
<dbReference type="SUPFAM" id="SSF53756">
    <property type="entry name" value="UDP-Glycosyltransferase/glycogen phosphorylase"/>
    <property type="match status" value="1"/>
</dbReference>
<reference evidence="2 3" key="2">
    <citation type="submission" date="2020-08" db="EMBL/GenBank/DDBJ databases">
        <title>The Agave Microbiome: Exploring the role of microbial communities in plant adaptations to desert environments.</title>
        <authorList>
            <person name="Partida-Martinez L.P."/>
        </authorList>
    </citation>
    <scope>NUCLEOTIDE SEQUENCE [LARGE SCALE GENOMIC DNA]</scope>
    <source>
        <strain evidence="2 3">AS2.3</strain>
    </source>
</reference>
<dbReference type="Pfam" id="PF13439">
    <property type="entry name" value="Glyco_transf_4"/>
    <property type="match status" value="1"/>
</dbReference>
<dbReference type="EMBL" id="JACCBY010000001">
    <property type="protein sequence ID" value="NYD89448.1"/>
    <property type="molecule type" value="Genomic_DNA"/>
</dbReference>
<dbReference type="Gene3D" id="3.40.50.2000">
    <property type="entry name" value="Glycogen Phosphorylase B"/>
    <property type="match status" value="2"/>
</dbReference>
<evidence type="ECO:0000259" key="1">
    <source>
        <dbReference type="Pfam" id="PF13439"/>
    </source>
</evidence>
<protein>
    <submittedName>
        <fullName evidence="2">Glycosyltransferase involved in cell wall biosynthesis</fullName>
    </submittedName>
</protein>
<dbReference type="GO" id="GO:0016757">
    <property type="term" value="F:glycosyltransferase activity"/>
    <property type="evidence" value="ECO:0007669"/>
    <property type="project" value="TreeGrafter"/>
</dbReference>
<dbReference type="PANTHER" id="PTHR45947">
    <property type="entry name" value="SULFOQUINOVOSYL TRANSFERASE SQD2"/>
    <property type="match status" value="1"/>
</dbReference>
<dbReference type="InterPro" id="IPR028098">
    <property type="entry name" value="Glyco_trans_4-like_N"/>
</dbReference>
<feature type="domain" description="Glycosyltransferase subfamily 4-like N-terminal" evidence="1">
    <location>
        <begin position="14"/>
        <end position="165"/>
    </location>
</feature>
<dbReference type="RefSeq" id="WP_179507891.1">
    <property type="nucleotide sequence ID" value="NZ_JACCBY010000001.1"/>
</dbReference>
<dbReference type="AlphaFoldDB" id="A0A7Y9K045"/>
<evidence type="ECO:0000313" key="3">
    <source>
        <dbReference type="Proteomes" id="UP000517753"/>
    </source>
</evidence>
<gene>
    <name evidence="2" type="ORF">HD841_001217</name>
</gene>
<keyword evidence="2" id="KW-0808">Transferase</keyword>
<keyword evidence="3" id="KW-1185">Reference proteome</keyword>